<dbReference type="EMBL" id="JAMZFT010000001">
    <property type="protein sequence ID" value="MCP1335711.1"/>
    <property type="molecule type" value="Genomic_DNA"/>
</dbReference>
<feature type="domain" description="Ketoreductase" evidence="3">
    <location>
        <begin position="10"/>
        <end position="180"/>
    </location>
</feature>
<proteinExistence type="inferred from homology"/>
<dbReference type="PROSITE" id="PS00061">
    <property type="entry name" value="ADH_SHORT"/>
    <property type="match status" value="1"/>
</dbReference>
<evidence type="ECO:0000313" key="5">
    <source>
        <dbReference type="Proteomes" id="UP001055804"/>
    </source>
</evidence>
<organism evidence="4 5">
    <name type="scientific">Futiania mangrovi</name>
    <dbReference type="NCBI Taxonomy" id="2959716"/>
    <lineage>
        <taxon>Bacteria</taxon>
        <taxon>Pseudomonadati</taxon>
        <taxon>Pseudomonadota</taxon>
        <taxon>Alphaproteobacteria</taxon>
        <taxon>Futianiales</taxon>
        <taxon>Futianiaceae</taxon>
        <taxon>Futiania</taxon>
    </lineage>
</organism>
<dbReference type="InterPro" id="IPR002347">
    <property type="entry name" value="SDR_fam"/>
</dbReference>
<dbReference type="PRINTS" id="PR00081">
    <property type="entry name" value="GDHRDH"/>
</dbReference>
<dbReference type="PANTHER" id="PTHR43669">
    <property type="entry name" value="5-KETO-D-GLUCONATE 5-REDUCTASE"/>
    <property type="match status" value="1"/>
</dbReference>
<reference evidence="4" key="1">
    <citation type="submission" date="2022-06" db="EMBL/GenBank/DDBJ databases">
        <title>Isolation and Genomics of Futiania mangrovii gen. nov., sp. nov., a Rare and Metabolically-versatile member in the Class Alphaproteobacteria.</title>
        <authorList>
            <person name="Liu L."/>
            <person name="Huang W.-C."/>
            <person name="Pan J."/>
            <person name="Li J."/>
            <person name="Huang Y."/>
            <person name="Du H."/>
            <person name="Liu Y."/>
            <person name="Li M."/>
        </authorList>
    </citation>
    <scope>NUCLEOTIDE SEQUENCE</scope>
    <source>
        <strain evidence="4">FT118</strain>
    </source>
</reference>
<dbReference type="PRINTS" id="PR00080">
    <property type="entry name" value="SDRFAMILY"/>
</dbReference>
<dbReference type="CDD" id="cd05233">
    <property type="entry name" value="SDR_c"/>
    <property type="match status" value="1"/>
</dbReference>
<dbReference type="SMART" id="SM00822">
    <property type="entry name" value="PKS_KR"/>
    <property type="match status" value="1"/>
</dbReference>
<dbReference type="Pfam" id="PF13561">
    <property type="entry name" value="adh_short_C2"/>
    <property type="match status" value="1"/>
</dbReference>
<keyword evidence="2" id="KW-0560">Oxidoreductase</keyword>
<gene>
    <name evidence="4" type="ORF">NJQ99_04750</name>
</gene>
<dbReference type="Proteomes" id="UP001055804">
    <property type="component" value="Unassembled WGS sequence"/>
</dbReference>
<comment type="caution">
    <text evidence="4">The sequence shown here is derived from an EMBL/GenBank/DDBJ whole genome shotgun (WGS) entry which is preliminary data.</text>
</comment>
<evidence type="ECO:0000256" key="1">
    <source>
        <dbReference type="ARBA" id="ARBA00006484"/>
    </source>
</evidence>
<dbReference type="InterPro" id="IPR057326">
    <property type="entry name" value="KR_dom"/>
</dbReference>
<evidence type="ECO:0000313" key="4">
    <source>
        <dbReference type="EMBL" id="MCP1335711.1"/>
    </source>
</evidence>
<dbReference type="InterPro" id="IPR020904">
    <property type="entry name" value="Sc_DH/Rdtase_CS"/>
</dbReference>
<keyword evidence="5" id="KW-1185">Reference proteome</keyword>
<dbReference type="AlphaFoldDB" id="A0A9J6PGI1"/>
<dbReference type="RefSeq" id="WP_269331645.1">
    <property type="nucleotide sequence ID" value="NZ_JAMZFT010000001.1"/>
</dbReference>
<dbReference type="SUPFAM" id="SSF51735">
    <property type="entry name" value="NAD(P)-binding Rossmann-fold domains"/>
    <property type="match status" value="1"/>
</dbReference>
<protein>
    <submittedName>
        <fullName evidence="4">SDR family oxidoreductase</fullName>
    </submittedName>
</protein>
<dbReference type="PANTHER" id="PTHR43669:SF3">
    <property type="entry name" value="ALCOHOL DEHYDROGENASE, PUTATIVE (AFU_ORTHOLOGUE AFUA_3G03445)-RELATED"/>
    <property type="match status" value="1"/>
</dbReference>
<dbReference type="InterPro" id="IPR036291">
    <property type="entry name" value="NAD(P)-bd_dom_sf"/>
</dbReference>
<comment type="similarity">
    <text evidence="1">Belongs to the short-chain dehydrogenases/reductases (SDR) family.</text>
</comment>
<dbReference type="Gene3D" id="3.40.50.720">
    <property type="entry name" value="NAD(P)-binding Rossmann-like Domain"/>
    <property type="match status" value="1"/>
</dbReference>
<evidence type="ECO:0000256" key="2">
    <source>
        <dbReference type="ARBA" id="ARBA00023002"/>
    </source>
</evidence>
<evidence type="ECO:0000259" key="3">
    <source>
        <dbReference type="SMART" id="SM00822"/>
    </source>
</evidence>
<dbReference type="FunFam" id="3.40.50.720:FF:000084">
    <property type="entry name" value="Short-chain dehydrogenase reductase"/>
    <property type="match status" value="1"/>
</dbReference>
<accession>A0A9J6PGI1</accession>
<dbReference type="GO" id="GO:0016491">
    <property type="term" value="F:oxidoreductase activity"/>
    <property type="evidence" value="ECO:0007669"/>
    <property type="project" value="UniProtKB-KW"/>
</dbReference>
<sequence length="253" mass="26705">MGFSADLSGKIALVTGATSGLGERFARVLAKNGAAVAITGRRVERLEKLKTEIEAAGGKAFIHPLDVTDVGSIRACVDNVWEQFGPIDILINNSGIGEPTLATDFTPEHYDKVMDTNARGAFFVAQAVAKRMIAAGRPGKITTVASLAAIDVVKGLSVYAMSKAAAAHMTRALALEWARFGIDVNAICPGYIVTEINEGTWETDLGKKMIAGFPRKRIGKPEDLDGLILLLSSPDNGFMTGSVIVVDDGQSLG</sequence>
<name>A0A9J6PGI1_9PROT</name>